<proteinExistence type="predicted"/>
<evidence type="ECO:0000313" key="2">
    <source>
        <dbReference type="Proteomes" id="UP000178425"/>
    </source>
</evidence>
<protein>
    <submittedName>
        <fullName evidence="1">Uncharacterized protein</fullName>
    </submittedName>
</protein>
<organism evidence="1 2">
    <name type="scientific">Candidatus Giovannonibacteria bacterium RIFCSPHIGHO2_02_43_13</name>
    <dbReference type="NCBI Taxonomy" id="1798330"/>
    <lineage>
        <taxon>Bacteria</taxon>
        <taxon>Candidatus Giovannoniibacteriota</taxon>
    </lineage>
</organism>
<dbReference type="AlphaFoldDB" id="A0A1F5WS63"/>
<evidence type="ECO:0000313" key="1">
    <source>
        <dbReference type="EMBL" id="OGF78498.1"/>
    </source>
</evidence>
<name>A0A1F5WS63_9BACT</name>
<sequence length="210" mass="23912">MKNAGKKDLRWANQLKKLIEKLDKLIFPDAPAKVLIRKASKRNFTATYTHQSRCGGNYYTVFAKNLCSGIREGGNELIFEKRKNGSIKILPPEKFIVPPIRTILVALACHEVRHRMQLHGKIKFLMQNLPESRQSPLLLESLSYITFLFTATRKEAAEKGARAQFIARSITDFRELDAMVLEIMVIHIFKPGDPLSKVLPLLELGTEQKP</sequence>
<reference evidence="1 2" key="1">
    <citation type="journal article" date="2016" name="Nat. Commun.">
        <title>Thousands of microbial genomes shed light on interconnected biogeochemical processes in an aquifer system.</title>
        <authorList>
            <person name="Anantharaman K."/>
            <person name="Brown C.T."/>
            <person name="Hug L.A."/>
            <person name="Sharon I."/>
            <person name="Castelle C.J."/>
            <person name="Probst A.J."/>
            <person name="Thomas B.C."/>
            <person name="Singh A."/>
            <person name="Wilkins M.J."/>
            <person name="Karaoz U."/>
            <person name="Brodie E.L."/>
            <person name="Williams K.H."/>
            <person name="Hubbard S.S."/>
            <person name="Banfield J.F."/>
        </authorList>
    </citation>
    <scope>NUCLEOTIDE SEQUENCE [LARGE SCALE GENOMIC DNA]</scope>
</reference>
<dbReference type="Proteomes" id="UP000178425">
    <property type="component" value="Unassembled WGS sequence"/>
</dbReference>
<dbReference type="EMBL" id="MFHI01000026">
    <property type="protein sequence ID" value="OGF78498.1"/>
    <property type="molecule type" value="Genomic_DNA"/>
</dbReference>
<comment type="caution">
    <text evidence="1">The sequence shown here is derived from an EMBL/GenBank/DDBJ whole genome shotgun (WGS) entry which is preliminary data.</text>
</comment>
<accession>A0A1F5WS63</accession>
<gene>
    <name evidence="1" type="ORF">A2W54_00590</name>
</gene>